<keyword evidence="2" id="KW-1185">Reference proteome</keyword>
<accession>A0A7M3UNG2</accession>
<name>A0A7M3UNG2_9VIRU</name>
<evidence type="ECO:0000313" key="2">
    <source>
        <dbReference type="Proteomes" id="UP001162120"/>
    </source>
</evidence>
<proteinExistence type="predicted"/>
<reference evidence="1" key="1">
    <citation type="submission" date="2020-06" db="EMBL/GenBank/DDBJ databases">
        <title>Lateral gene transfer of anion-conducting channel rhodopsins between green algae and giant viruses.</title>
        <authorList>
            <person name="Rozenberg A."/>
            <person name="Oppermann J."/>
            <person name="Wietek J."/>
            <person name="Fernandez Lahore R.G."/>
            <person name="Sandaa R.-A."/>
            <person name="Bratbak G."/>
            <person name="Hegemann P."/>
            <person name="Beja O."/>
        </authorList>
    </citation>
    <scope>NUCLEOTIDE SEQUENCE</scope>
    <source>
        <strain evidence="1">01B</strain>
    </source>
</reference>
<evidence type="ECO:0000313" key="1">
    <source>
        <dbReference type="EMBL" id="QOI90215.1"/>
    </source>
</evidence>
<sequence>MNNTCTGCNKKLPQQTKTNKINECMFKMQDGRSFTDYRPRCTIQYQMKNDQMQNSYDSRMFLINNAEEMMKANKQIVSEKNNCINCQEKMLDDNSTFLPEKNMMKCDEHSCNFMLDVNKNGLGTGRIYK</sequence>
<organism evidence="1 2">
    <name type="scientific">Pyramimonas orientalis virus 01B</name>
    <dbReference type="NCBI Taxonomy" id="3134525"/>
    <lineage>
        <taxon>Viruses</taxon>
        <taxon>Varidnaviria</taxon>
        <taxon>Bamfordvirae</taxon>
        <taxon>Nucleocytoviricota</taxon>
        <taxon>Megaviricetes</taxon>
        <taxon>Imitervirales</taxon>
        <taxon>Allomimiviridae</taxon>
        <taxon>Heliosvirus</taxon>
        <taxon>Heliosvirus raunefjordenense</taxon>
    </lineage>
</organism>
<protein>
    <submittedName>
        <fullName evidence="1">Uncharacterized protein</fullName>
    </submittedName>
</protein>
<gene>
    <name evidence="1" type="ORF">HWQ62_00078</name>
</gene>
<dbReference type="Proteomes" id="UP001162120">
    <property type="component" value="Segment"/>
</dbReference>
<dbReference type="EMBL" id="MT663534">
    <property type="protein sequence ID" value="QOI90215.1"/>
    <property type="molecule type" value="Genomic_DNA"/>
</dbReference>